<evidence type="ECO:0000256" key="4">
    <source>
        <dbReference type="ARBA" id="ARBA00022692"/>
    </source>
</evidence>
<dbReference type="Pfam" id="PF13520">
    <property type="entry name" value="AA_permease_2"/>
    <property type="match status" value="1"/>
</dbReference>
<feature type="transmembrane region" description="Helical" evidence="7">
    <location>
        <begin position="43"/>
        <end position="63"/>
    </location>
</feature>
<dbReference type="InterPro" id="IPR050367">
    <property type="entry name" value="APC_superfamily"/>
</dbReference>
<dbReference type="InterPro" id="IPR002293">
    <property type="entry name" value="AA/rel_permease1"/>
</dbReference>
<dbReference type="Proteomes" id="UP000054075">
    <property type="component" value="Unassembled WGS sequence"/>
</dbReference>
<feature type="transmembrane region" description="Helical" evidence="7">
    <location>
        <begin position="408"/>
        <end position="431"/>
    </location>
</feature>
<dbReference type="PANTHER" id="PTHR42770">
    <property type="entry name" value="AMINO ACID TRANSPORTER-RELATED"/>
    <property type="match status" value="1"/>
</dbReference>
<dbReference type="GO" id="GO:0022857">
    <property type="term" value="F:transmembrane transporter activity"/>
    <property type="evidence" value="ECO:0007669"/>
    <property type="project" value="InterPro"/>
</dbReference>
<accession>A8PKG6</accession>
<feature type="transmembrane region" description="Helical" evidence="7">
    <location>
        <begin position="14"/>
        <end position="31"/>
    </location>
</feature>
<feature type="transmembrane region" description="Helical" evidence="7">
    <location>
        <begin position="364"/>
        <end position="388"/>
    </location>
</feature>
<feature type="transmembrane region" description="Helical" evidence="7">
    <location>
        <begin position="340"/>
        <end position="358"/>
    </location>
</feature>
<evidence type="ECO:0000256" key="5">
    <source>
        <dbReference type="ARBA" id="ARBA00022989"/>
    </source>
</evidence>
<evidence type="ECO:0000256" key="6">
    <source>
        <dbReference type="ARBA" id="ARBA00023136"/>
    </source>
</evidence>
<reference evidence="8" key="2">
    <citation type="submission" date="2007-10" db="EMBL/GenBank/DDBJ databases">
        <authorList>
            <person name="Myers G.S."/>
        </authorList>
    </citation>
    <scope>NUCLEOTIDE SEQUENCE [LARGE SCALE GENOMIC DNA]</scope>
</reference>
<feature type="transmembrane region" description="Helical" evidence="7">
    <location>
        <begin position="443"/>
        <end position="461"/>
    </location>
</feature>
<organism evidence="8 9">
    <name type="scientific">Rickettsiella grylli</name>
    <dbReference type="NCBI Taxonomy" id="59196"/>
    <lineage>
        <taxon>Bacteria</taxon>
        <taxon>Pseudomonadati</taxon>
        <taxon>Pseudomonadota</taxon>
        <taxon>Gammaproteobacteria</taxon>
        <taxon>Legionellales</taxon>
        <taxon>Coxiellaceae</taxon>
        <taxon>Rickettsiella</taxon>
    </lineage>
</organism>
<dbReference type="eggNOG" id="COG0531">
    <property type="taxonomic scope" value="Bacteria"/>
</dbReference>
<keyword evidence="3" id="KW-1003">Cell membrane</keyword>
<name>A8PKG6_9COXI</name>
<dbReference type="STRING" id="59196.RICGR_0164"/>
<gene>
    <name evidence="8" type="ORF">RICGR_0164</name>
</gene>
<keyword evidence="6 7" id="KW-0472">Membrane</keyword>
<dbReference type="OrthoDB" id="3185104at2"/>
<evidence type="ECO:0000313" key="9">
    <source>
        <dbReference type="Proteomes" id="UP000054075"/>
    </source>
</evidence>
<evidence type="ECO:0000256" key="2">
    <source>
        <dbReference type="ARBA" id="ARBA00022448"/>
    </source>
</evidence>
<dbReference type="AlphaFoldDB" id="A8PKG6"/>
<keyword evidence="9" id="KW-1185">Reference proteome</keyword>
<dbReference type="EMBL" id="AAQJ02000001">
    <property type="protein sequence ID" value="EDP46211.1"/>
    <property type="molecule type" value="Genomic_DNA"/>
</dbReference>
<dbReference type="PANTHER" id="PTHR42770:SF15">
    <property type="entry name" value="GLUTAMATE_GAMMA-AMINOBUTYRATE ANTIPORTER-RELATED"/>
    <property type="match status" value="1"/>
</dbReference>
<dbReference type="RefSeq" id="WP_006035194.1">
    <property type="nucleotide sequence ID" value="NZ_AAQJ02000001.1"/>
</dbReference>
<comment type="caution">
    <text evidence="8">The sequence shown here is derived from an EMBL/GenBank/DDBJ whole genome shotgun (WGS) entry which is preliminary data.</text>
</comment>
<evidence type="ECO:0000313" key="8">
    <source>
        <dbReference type="EMBL" id="EDP46211.1"/>
    </source>
</evidence>
<keyword evidence="4 7" id="KW-0812">Transmembrane</keyword>
<sequence length="485" mass="54045">MIAETGDKRIKKPLGVFSLAMMNVIAVNSLRSLPIAAQFGYSLIFFYILAAVFFFIPVALVTAELATAWPSTGGAYIWIRTAFGVRWGWFAIWLQWIYNVVWYPTILSFVMGTFAYLIDPQLGHNRVYLLTAILIIWWLVIALSCLGLSVSNGLSCVGALVGTLIPILFVIGLAFFWIKNSHALAIHFSPDALFPNLHNVDNLAFLTTIIFGLMGLEMSAIHAGDVRNPQKDFPRALVLSASLILITLILGSLAIAIVVPNSEQSLLSGLMDAYVVFFTNYHLPFFIPIMIVFMIMGSLCSISTWAIGPTRGLWIATLESRIASLKGLLKLNRWGVPIRLLLIQGLLVSLLTSLFILIPSVNDVYWLLSVMTAQLAVLFYIFLFLSAWRLRFKVTDRKYAYRIPGGHWGIGSVTVVGLIGCFLTFILGFFPPHGIKVHNLLKFDLILLSGLLLFCLPAVISRRWDLLPKKMSIMSNSNDKQDAYD</sequence>
<feature type="transmembrane region" description="Helical" evidence="7">
    <location>
        <begin position="101"/>
        <end position="118"/>
    </location>
</feature>
<feature type="transmembrane region" description="Helical" evidence="7">
    <location>
        <begin position="236"/>
        <end position="259"/>
    </location>
</feature>
<dbReference type="GO" id="GO:0005886">
    <property type="term" value="C:plasma membrane"/>
    <property type="evidence" value="ECO:0007669"/>
    <property type="project" value="UniProtKB-SubCell"/>
</dbReference>
<evidence type="ECO:0000256" key="7">
    <source>
        <dbReference type="SAM" id="Phobius"/>
    </source>
</evidence>
<keyword evidence="2" id="KW-0813">Transport</keyword>
<feature type="transmembrane region" description="Helical" evidence="7">
    <location>
        <begin position="285"/>
        <end position="307"/>
    </location>
</feature>
<dbReference type="Gene3D" id="1.20.1740.10">
    <property type="entry name" value="Amino acid/polyamine transporter I"/>
    <property type="match status" value="1"/>
</dbReference>
<evidence type="ECO:0000256" key="3">
    <source>
        <dbReference type="ARBA" id="ARBA00022475"/>
    </source>
</evidence>
<comment type="subcellular location">
    <subcellularLocation>
        <location evidence="1">Cell membrane</location>
        <topology evidence="1">Multi-pass membrane protein</topology>
    </subcellularLocation>
</comment>
<feature type="transmembrane region" description="Helical" evidence="7">
    <location>
        <begin position="203"/>
        <end position="224"/>
    </location>
</feature>
<proteinExistence type="predicted"/>
<reference evidence="8" key="1">
    <citation type="submission" date="2006-04" db="EMBL/GenBank/DDBJ databases">
        <authorList>
            <person name="Seshadri R."/>
            <person name="Federici B.A."/>
        </authorList>
    </citation>
    <scope>NUCLEOTIDE SEQUENCE [LARGE SCALE GENOMIC DNA]</scope>
</reference>
<dbReference type="PIRSF" id="PIRSF006060">
    <property type="entry name" value="AA_transporter"/>
    <property type="match status" value="1"/>
</dbReference>
<protein>
    <submittedName>
        <fullName evidence="8">Amino acid antiporter</fullName>
    </submittedName>
</protein>
<feature type="transmembrane region" description="Helical" evidence="7">
    <location>
        <begin position="157"/>
        <end position="178"/>
    </location>
</feature>
<keyword evidence="5 7" id="KW-1133">Transmembrane helix</keyword>
<evidence type="ECO:0000256" key="1">
    <source>
        <dbReference type="ARBA" id="ARBA00004651"/>
    </source>
</evidence>
<feature type="transmembrane region" description="Helical" evidence="7">
    <location>
        <begin position="130"/>
        <end position="150"/>
    </location>
</feature>